<comment type="caution">
    <text evidence="3">The sequence shown here is derived from an EMBL/GenBank/DDBJ whole genome shotgun (WGS) entry which is preliminary data.</text>
</comment>
<evidence type="ECO:0000256" key="1">
    <source>
        <dbReference type="ARBA" id="ARBA00022741"/>
    </source>
</evidence>
<sequence length="134" mass="15430">MAIYGLASISSKCAFISIDWNDFEKEISGGGGIQFIQSHANGENCINKACNALALRMHQIKSDKRLKSVMINIFADTSFDFEKQEIIDKMTMQDLDVDQATIYYQINFFDEFDWWHKGEQGCFICEYLINSNEE</sequence>
<dbReference type="GO" id="GO:0005525">
    <property type="term" value="F:GTP binding"/>
    <property type="evidence" value="ECO:0007669"/>
    <property type="project" value="UniProtKB-KW"/>
</dbReference>
<keyword evidence="1" id="KW-0547">Nucleotide-binding</keyword>
<name>A0AAW6TKS2_FAUOS</name>
<accession>A0AAW6TKS2</accession>
<dbReference type="EMBL" id="SSCJ01000027">
    <property type="protein sequence ID" value="MDI4511017.1"/>
    <property type="molecule type" value="Genomic_DNA"/>
</dbReference>
<reference evidence="3" key="1">
    <citation type="submission" date="2019-04" db="EMBL/GenBank/DDBJ databases">
        <title>Moraxella osloensis CCUG 73412, isolated from corneal scrapings as causative agent of keratitis.</title>
        <authorList>
            <person name="Connolly G."/>
            <person name="Jaen-Luchoro D."/>
            <person name="Pinyeiro-Iglesias B."/>
            <person name="Curry A."/>
            <person name="Knowles S."/>
            <person name="Moore E.R.B."/>
        </authorList>
    </citation>
    <scope>NUCLEOTIDE SEQUENCE</scope>
    <source>
        <strain evidence="3">CCUG 73412</strain>
    </source>
</reference>
<evidence type="ECO:0000313" key="3">
    <source>
        <dbReference type="EMBL" id="MDI4511017.1"/>
    </source>
</evidence>
<dbReference type="AlphaFoldDB" id="A0AAW6TKS2"/>
<dbReference type="InterPro" id="IPR037103">
    <property type="entry name" value="Tubulin/FtsZ-like_C"/>
</dbReference>
<protein>
    <submittedName>
        <fullName evidence="3">Uncharacterized protein</fullName>
    </submittedName>
</protein>
<proteinExistence type="predicted"/>
<evidence type="ECO:0000256" key="2">
    <source>
        <dbReference type="ARBA" id="ARBA00023134"/>
    </source>
</evidence>
<gene>
    <name evidence="3" type="ORF">E6P75_12555</name>
</gene>
<keyword evidence="2" id="KW-0342">GTP-binding</keyword>
<dbReference type="Gene3D" id="3.30.1330.20">
    <property type="entry name" value="Tubulin/FtsZ, C-terminal domain"/>
    <property type="match status" value="1"/>
</dbReference>
<organism evidence="3">
    <name type="scientific">Faucicola osloensis</name>
    <name type="common">Moraxella osloensis</name>
    <dbReference type="NCBI Taxonomy" id="34062"/>
    <lineage>
        <taxon>Bacteria</taxon>
        <taxon>Pseudomonadati</taxon>
        <taxon>Pseudomonadota</taxon>
        <taxon>Gammaproteobacteria</taxon>
        <taxon>Moraxellales</taxon>
        <taxon>Moraxellaceae</taxon>
        <taxon>Faucicola</taxon>
    </lineage>
</organism>